<proteinExistence type="predicted"/>
<dbReference type="Pfam" id="PF13302">
    <property type="entry name" value="Acetyltransf_3"/>
    <property type="match status" value="1"/>
</dbReference>
<dbReference type="EMBL" id="QRYW01000029">
    <property type="protein sequence ID" value="RGV23038.1"/>
    <property type="molecule type" value="Genomic_DNA"/>
</dbReference>
<evidence type="ECO:0000313" key="2">
    <source>
        <dbReference type="EMBL" id="MCG4959966.1"/>
    </source>
</evidence>
<name>A0A1Y3YDG0_9BACT</name>
<evidence type="ECO:0000313" key="9">
    <source>
        <dbReference type="Proteomes" id="UP000284434"/>
    </source>
</evidence>
<comment type="caution">
    <text evidence="5">The sequence shown here is derived from an EMBL/GenBank/DDBJ whole genome shotgun (WGS) entry which is preliminary data.</text>
</comment>
<reference evidence="3" key="3">
    <citation type="submission" date="2023-01" db="EMBL/GenBank/DDBJ databases">
        <title>Human gut microbiome strain richness.</title>
        <authorList>
            <person name="Chen-Liaw A."/>
        </authorList>
    </citation>
    <scope>NUCLEOTIDE SEQUENCE</scope>
    <source>
        <strain evidence="3">RTP21484st1_B7_RTP21484_190118</strain>
    </source>
</reference>
<dbReference type="PANTHER" id="PTHR43415">
    <property type="entry name" value="SPERMIDINE N(1)-ACETYLTRANSFERASE"/>
    <property type="match status" value="1"/>
</dbReference>
<sequence length="178" mass="20972">MMQDENILIRALEPEDLEYLYKWENDMDLWDVSDTLTPFSHFTLKKYIENAHVDIYTSKQLRLMITRVDTQEPIGLIDLYDFDPYHQRAGLGIMIHNMENRKQGYASSAIKLMLDYCFETLGLNQVYSSVPSCNVASLKLFEATGFTQTGYRKQWLKRGNEWEDVIYFQQLASTWNNN</sequence>
<dbReference type="GO" id="GO:0016747">
    <property type="term" value="F:acyltransferase activity, transferring groups other than amino-acyl groups"/>
    <property type="evidence" value="ECO:0007669"/>
    <property type="project" value="InterPro"/>
</dbReference>
<protein>
    <submittedName>
        <fullName evidence="2 5">N-acetyltransferase</fullName>
    </submittedName>
    <submittedName>
        <fullName evidence="3">GNAT family protein</fullName>
    </submittedName>
</protein>
<dbReference type="Gene3D" id="3.40.630.30">
    <property type="match status" value="1"/>
</dbReference>
<dbReference type="SUPFAM" id="SSF55729">
    <property type="entry name" value="Acyl-CoA N-acyltransferases (Nat)"/>
    <property type="match status" value="1"/>
</dbReference>
<dbReference type="RefSeq" id="WP_013612022.1">
    <property type="nucleotide sequence ID" value="NZ_BAABYK010000001.1"/>
</dbReference>
<dbReference type="PROSITE" id="PS51186">
    <property type="entry name" value="GNAT"/>
    <property type="match status" value="1"/>
</dbReference>
<reference evidence="7 8" key="1">
    <citation type="submission" date="2018-08" db="EMBL/GenBank/DDBJ databases">
        <title>A genome reference for cultivated species of the human gut microbiota.</title>
        <authorList>
            <person name="Zou Y."/>
            <person name="Xue W."/>
            <person name="Luo G."/>
        </authorList>
    </citation>
    <scope>NUCLEOTIDE SEQUENCE [LARGE SCALE GENOMIC DNA]</scope>
    <source>
        <strain evidence="5 7">AF14-6AC</strain>
        <strain evidence="4 8">AF16-14</strain>
        <strain evidence="6 9">OF03-11</strain>
    </source>
</reference>
<dbReference type="EMBL" id="QSCO01000017">
    <property type="protein sequence ID" value="RGY05533.1"/>
    <property type="molecule type" value="Genomic_DNA"/>
</dbReference>
<organism evidence="5 7">
    <name type="scientific">Odoribacter splanchnicus</name>
    <dbReference type="NCBI Taxonomy" id="28118"/>
    <lineage>
        <taxon>Bacteria</taxon>
        <taxon>Pseudomonadati</taxon>
        <taxon>Bacteroidota</taxon>
        <taxon>Bacteroidia</taxon>
        <taxon>Bacteroidales</taxon>
        <taxon>Odoribacteraceae</taxon>
        <taxon>Odoribacter</taxon>
    </lineage>
</organism>
<evidence type="ECO:0000313" key="6">
    <source>
        <dbReference type="EMBL" id="RGY05533.1"/>
    </source>
</evidence>
<dbReference type="Proteomes" id="UP000284434">
    <property type="component" value="Unassembled WGS sequence"/>
</dbReference>
<dbReference type="InterPro" id="IPR016181">
    <property type="entry name" value="Acyl_CoA_acyltransferase"/>
</dbReference>
<evidence type="ECO:0000313" key="3">
    <source>
        <dbReference type="EMBL" id="MDB9223292.1"/>
    </source>
</evidence>
<dbReference type="EMBL" id="JAKNDN010000015">
    <property type="protein sequence ID" value="MCG4959966.1"/>
    <property type="molecule type" value="Genomic_DNA"/>
</dbReference>
<dbReference type="GeneID" id="61275029"/>
<gene>
    <name evidence="5" type="ORF">DWW24_13650</name>
    <name evidence="4" type="ORF">DWW57_11655</name>
    <name evidence="6" type="ORF">DXA53_12220</name>
    <name evidence="2" type="ORF">L0P03_08910</name>
    <name evidence="3" type="ORF">PN645_09795</name>
</gene>
<evidence type="ECO:0000313" key="8">
    <source>
        <dbReference type="Proteomes" id="UP000284243"/>
    </source>
</evidence>
<dbReference type="Proteomes" id="UP001212263">
    <property type="component" value="Unassembled WGS sequence"/>
</dbReference>
<accession>A0A1Y3YDG0</accession>
<evidence type="ECO:0000313" key="5">
    <source>
        <dbReference type="EMBL" id="RGV23038.1"/>
    </source>
</evidence>
<dbReference type="EMBL" id="QRYC01000016">
    <property type="protein sequence ID" value="RGU55566.1"/>
    <property type="molecule type" value="Genomic_DNA"/>
</dbReference>
<dbReference type="Proteomes" id="UP001199750">
    <property type="component" value="Unassembled WGS sequence"/>
</dbReference>
<dbReference type="OMA" id="AAIHIYK"/>
<evidence type="ECO:0000313" key="4">
    <source>
        <dbReference type="EMBL" id="RGU55566.1"/>
    </source>
</evidence>
<dbReference type="Proteomes" id="UP000283426">
    <property type="component" value="Unassembled WGS sequence"/>
</dbReference>
<reference evidence="2" key="2">
    <citation type="submission" date="2022-01" db="EMBL/GenBank/DDBJ databases">
        <title>Collection of gut derived symbiotic bacterial strains cultured from healthy donors.</title>
        <authorList>
            <person name="Lin H."/>
            <person name="Kohout C."/>
            <person name="Waligurski E."/>
            <person name="Pamer E.G."/>
        </authorList>
    </citation>
    <scope>NUCLEOTIDE SEQUENCE</scope>
    <source>
        <strain evidence="2">DFI.1.149</strain>
    </source>
</reference>
<feature type="domain" description="N-acetyltransferase" evidence="1">
    <location>
        <begin position="7"/>
        <end position="172"/>
    </location>
</feature>
<evidence type="ECO:0000259" key="1">
    <source>
        <dbReference type="PROSITE" id="PS51186"/>
    </source>
</evidence>
<dbReference type="InterPro" id="IPR000182">
    <property type="entry name" value="GNAT_dom"/>
</dbReference>
<evidence type="ECO:0000313" key="7">
    <source>
        <dbReference type="Proteomes" id="UP000283426"/>
    </source>
</evidence>
<dbReference type="Proteomes" id="UP000284243">
    <property type="component" value="Unassembled WGS sequence"/>
</dbReference>
<dbReference type="EMBL" id="JAQMRD010000011">
    <property type="protein sequence ID" value="MDB9223292.1"/>
    <property type="molecule type" value="Genomic_DNA"/>
</dbReference>
<dbReference type="AlphaFoldDB" id="A0A1Y3YDG0"/>
<keyword evidence="5" id="KW-0808">Transferase</keyword>
<dbReference type="PANTHER" id="PTHR43415:SF3">
    <property type="entry name" value="GNAT-FAMILY ACETYLTRANSFERASE"/>
    <property type="match status" value="1"/>
</dbReference>